<dbReference type="EMBL" id="CM047899">
    <property type="protein sequence ID" value="KAJ0101058.1"/>
    <property type="molecule type" value="Genomic_DNA"/>
</dbReference>
<sequence length="34" mass="3886">MISNNDIRHIPHKQNLKTSHPSLAHALTRAITRI</sequence>
<comment type="caution">
    <text evidence="1">The sequence shown here is derived from an EMBL/GenBank/DDBJ whole genome shotgun (WGS) entry which is preliminary data.</text>
</comment>
<dbReference type="Proteomes" id="UP001164250">
    <property type="component" value="Chromosome 3"/>
</dbReference>
<evidence type="ECO:0000313" key="2">
    <source>
        <dbReference type="Proteomes" id="UP001164250"/>
    </source>
</evidence>
<organism evidence="1 2">
    <name type="scientific">Pistacia atlantica</name>
    <dbReference type="NCBI Taxonomy" id="434234"/>
    <lineage>
        <taxon>Eukaryota</taxon>
        <taxon>Viridiplantae</taxon>
        <taxon>Streptophyta</taxon>
        <taxon>Embryophyta</taxon>
        <taxon>Tracheophyta</taxon>
        <taxon>Spermatophyta</taxon>
        <taxon>Magnoliopsida</taxon>
        <taxon>eudicotyledons</taxon>
        <taxon>Gunneridae</taxon>
        <taxon>Pentapetalae</taxon>
        <taxon>rosids</taxon>
        <taxon>malvids</taxon>
        <taxon>Sapindales</taxon>
        <taxon>Anacardiaceae</taxon>
        <taxon>Pistacia</taxon>
    </lineage>
</organism>
<keyword evidence="2" id="KW-1185">Reference proteome</keyword>
<gene>
    <name evidence="1" type="ORF">Patl1_05434</name>
</gene>
<name>A0ACC1BPP7_9ROSI</name>
<reference evidence="2" key="1">
    <citation type="journal article" date="2023" name="G3 (Bethesda)">
        <title>Genome assembly and association tests identify interacting loci associated with vigor, precocity, and sex in interspecific pistachio rootstocks.</title>
        <authorList>
            <person name="Palmer W."/>
            <person name="Jacygrad E."/>
            <person name="Sagayaradj S."/>
            <person name="Cavanaugh K."/>
            <person name="Han R."/>
            <person name="Bertier L."/>
            <person name="Beede B."/>
            <person name="Kafkas S."/>
            <person name="Golino D."/>
            <person name="Preece J."/>
            <person name="Michelmore R."/>
        </authorList>
    </citation>
    <scope>NUCLEOTIDE SEQUENCE [LARGE SCALE GENOMIC DNA]</scope>
</reference>
<proteinExistence type="predicted"/>
<protein>
    <submittedName>
        <fullName evidence="1">Uncharacterized protein</fullName>
    </submittedName>
</protein>
<accession>A0ACC1BPP7</accession>
<evidence type="ECO:0000313" key="1">
    <source>
        <dbReference type="EMBL" id="KAJ0101058.1"/>
    </source>
</evidence>